<evidence type="ECO:0000256" key="5">
    <source>
        <dbReference type="SAM" id="Coils"/>
    </source>
</evidence>
<dbReference type="Pfam" id="PF25298">
    <property type="entry name" value="Baculo_FP_2nd"/>
    <property type="match status" value="1"/>
</dbReference>
<organism evidence="7 8">
    <name type="scientific">Leptidea sinapis</name>
    <dbReference type="NCBI Taxonomy" id="189913"/>
    <lineage>
        <taxon>Eukaryota</taxon>
        <taxon>Metazoa</taxon>
        <taxon>Ecdysozoa</taxon>
        <taxon>Arthropoda</taxon>
        <taxon>Hexapoda</taxon>
        <taxon>Insecta</taxon>
        <taxon>Pterygota</taxon>
        <taxon>Neoptera</taxon>
        <taxon>Endopterygota</taxon>
        <taxon>Lepidoptera</taxon>
        <taxon>Glossata</taxon>
        <taxon>Ditrysia</taxon>
        <taxon>Papilionoidea</taxon>
        <taxon>Pieridae</taxon>
        <taxon>Dismorphiinae</taxon>
        <taxon>Leptidea</taxon>
    </lineage>
</organism>
<dbReference type="InterPro" id="IPR013083">
    <property type="entry name" value="Znf_RING/FYVE/PHD"/>
</dbReference>
<dbReference type="GO" id="GO:0008270">
    <property type="term" value="F:zinc ion binding"/>
    <property type="evidence" value="ECO:0007669"/>
    <property type="project" value="UniProtKB-KW"/>
</dbReference>
<evidence type="ECO:0000256" key="4">
    <source>
        <dbReference type="PROSITE-ProRule" id="PRU00146"/>
    </source>
</evidence>
<gene>
    <name evidence="7" type="ORF">LSINAPIS_LOCUS14634</name>
</gene>
<dbReference type="SUPFAM" id="SSF57903">
    <property type="entry name" value="FYVE/PHD zinc finger"/>
    <property type="match status" value="1"/>
</dbReference>
<evidence type="ECO:0000256" key="3">
    <source>
        <dbReference type="ARBA" id="ARBA00022833"/>
    </source>
</evidence>
<evidence type="ECO:0000259" key="6">
    <source>
        <dbReference type="PROSITE" id="PS50016"/>
    </source>
</evidence>
<sequence>MSSSCNVCKLNVLVTQKRINCIKCQAKFHFECIVPLGTKTPVIRGQWVCSICRNKSPPTLLGCSQSDSTITTEETLASQGNWLSAIRNEVQEIISQTVSIELTKIREELSGLHDIQSSIEYLLSIFDTVKQELAEAKKEILSLKNDNSDLRNKAEQEISFLKSTVTQLHLQIGSRDQDLLQNDLEITGVTELDNENLTHIVMVASKKIGVDLSESDLNGVLRVGPKIIQKSPSIVNKHRPIVVKLVRKHKRDALLKAAKERKNLSTEDIIQGAPSKIFLNERLTKENRRLFREARIRAKDKDFKYCWVRNGGIYVRKDNGKPAIKISYSEDLDRKIGAAKLPEEKE</sequence>
<dbReference type="InterPro" id="IPR019786">
    <property type="entry name" value="Zinc_finger_PHD-type_CS"/>
</dbReference>
<feature type="coiled-coil region" evidence="5">
    <location>
        <begin position="126"/>
        <end position="171"/>
    </location>
</feature>
<dbReference type="InterPro" id="IPR057251">
    <property type="entry name" value="FP_C"/>
</dbReference>
<keyword evidence="2 4" id="KW-0863">Zinc-finger</keyword>
<protein>
    <recommendedName>
        <fullName evidence="6">PHD-type domain-containing protein</fullName>
    </recommendedName>
</protein>
<evidence type="ECO:0000313" key="8">
    <source>
        <dbReference type="Proteomes" id="UP000324832"/>
    </source>
</evidence>
<evidence type="ECO:0000313" key="7">
    <source>
        <dbReference type="EMBL" id="VVD05009.1"/>
    </source>
</evidence>
<feature type="domain" description="PHD-type" evidence="6">
    <location>
        <begin position="2"/>
        <end position="55"/>
    </location>
</feature>
<dbReference type="EMBL" id="FZQP02006922">
    <property type="protein sequence ID" value="VVD05009.1"/>
    <property type="molecule type" value="Genomic_DNA"/>
</dbReference>
<keyword evidence="5" id="KW-0175">Coiled coil</keyword>
<proteinExistence type="predicted"/>
<dbReference type="PROSITE" id="PS01359">
    <property type="entry name" value="ZF_PHD_1"/>
    <property type="match status" value="1"/>
</dbReference>
<evidence type="ECO:0000256" key="2">
    <source>
        <dbReference type="ARBA" id="ARBA00022771"/>
    </source>
</evidence>
<keyword evidence="1" id="KW-0479">Metal-binding</keyword>
<dbReference type="Pfam" id="PF00628">
    <property type="entry name" value="PHD"/>
    <property type="match status" value="1"/>
</dbReference>
<evidence type="ECO:0000256" key="1">
    <source>
        <dbReference type="ARBA" id="ARBA00022723"/>
    </source>
</evidence>
<dbReference type="InterPro" id="IPR019787">
    <property type="entry name" value="Znf_PHD-finger"/>
</dbReference>
<dbReference type="CDD" id="cd15489">
    <property type="entry name" value="PHD_SF"/>
    <property type="match status" value="1"/>
</dbReference>
<dbReference type="Gene3D" id="3.30.40.10">
    <property type="entry name" value="Zinc/RING finger domain, C3HC4 (zinc finger)"/>
    <property type="match status" value="1"/>
</dbReference>
<keyword evidence="8" id="KW-1185">Reference proteome</keyword>
<dbReference type="PROSITE" id="PS50016">
    <property type="entry name" value="ZF_PHD_2"/>
    <property type="match status" value="1"/>
</dbReference>
<dbReference type="Proteomes" id="UP000324832">
    <property type="component" value="Unassembled WGS sequence"/>
</dbReference>
<reference evidence="7 8" key="1">
    <citation type="submission" date="2017-07" db="EMBL/GenBank/DDBJ databases">
        <authorList>
            <person name="Talla V."/>
            <person name="Backstrom N."/>
        </authorList>
    </citation>
    <scope>NUCLEOTIDE SEQUENCE [LARGE SCALE GENOMIC DNA]</scope>
</reference>
<accession>A0A5E4R730</accession>
<dbReference type="InterPro" id="IPR011011">
    <property type="entry name" value="Znf_FYVE_PHD"/>
</dbReference>
<dbReference type="AlphaFoldDB" id="A0A5E4R730"/>
<name>A0A5E4R730_9NEOP</name>
<keyword evidence="3" id="KW-0862">Zinc</keyword>